<feature type="domain" description="Ubiquitin-like" evidence="4">
    <location>
        <begin position="31"/>
        <end position="64"/>
    </location>
</feature>
<evidence type="ECO:0000256" key="3">
    <source>
        <dbReference type="SAM" id="MobiDB-lite"/>
    </source>
</evidence>
<dbReference type="GO" id="GO:0016251">
    <property type="term" value="F:RNA polymerase II general transcription initiation factor activity"/>
    <property type="evidence" value="ECO:0007669"/>
    <property type="project" value="InterPro"/>
</dbReference>
<dbReference type="PROSITE" id="PS50053">
    <property type="entry name" value="UBIQUITIN_2"/>
    <property type="match status" value="1"/>
</dbReference>
<dbReference type="Pfam" id="PF00240">
    <property type="entry name" value="ubiquitin"/>
    <property type="match status" value="1"/>
</dbReference>
<dbReference type="InterPro" id="IPR000626">
    <property type="entry name" value="Ubiquitin-like_dom"/>
</dbReference>
<dbReference type="Proteomes" id="UP000236630">
    <property type="component" value="Unassembled WGS sequence"/>
</dbReference>
<organism evidence="5 6">
    <name type="scientific">Citrus unshiu</name>
    <name type="common">Satsuma mandarin</name>
    <name type="synonym">Citrus nobilis var. unshiu</name>
    <dbReference type="NCBI Taxonomy" id="55188"/>
    <lineage>
        <taxon>Eukaryota</taxon>
        <taxon>Viridiplantae</taxon>
        <taxon>Streptophyta</taxon>
        <taxon>Embryophyta</taxon>
        <taxon>Tracheophyta</taxon>
        <taxon>Spermatophyta</taxon>
        <taxon>Magnoliopsida</taxon>
        <taxon>eudicotyledons</taxon>
        <taxon>Gunneridae</taxon>
        <taxon>Pentapetalae</taxon>
        <taxon>rosids</taxon>
        <taxon>malvids</taxon>
        <taxon>Sapindales</taxon>
        <taxon>Rutaceae</taxon>
        <taxon>Aurantioideae</taxon>
        <taxon>Citrus</taxon>
    </lineage>
</organism>
<dbReference type="SUPFAM" id="SSF54236">
    <property type="entry name" value="Ubiquitin-like"/>
    <property type="match status" value="1"/>
</dbReference>
<sequence length="385" mass="42264">MACSKNRKKAANTRPMKVIVKSLGGKGNFKPAESVKLFYLGKELEDHKSLADQNVRPNSLIHLIRTKIHLLPRAQKLPGENKSLRPPGAFKKKSDLSVKDGHNHLRYPTNLLPDEAIALAAASHIERELQITPWNLSSNFVACTNQDRENIERLEITGVGDPSGRGLGFSYVRAAPKASVSSAMVKKKVAANRGGSTVTGTDADLRRLSMEAAREELLIPKPKLIDDEAELKKKKKKTKAQVEGGLSLAKSISGLEIVERLKKANKPAKHIAITVQPNGSHTANEQIKDPKEEESLIAKRNLSGKVQAMKKNSISPVGKKVKIVHGHMRTNKNCPRYRADPETQLETADMDKSLGKSNSLDPSSQSQLKSLKKKKLISKSATKML</sequence>
<dbReference type="GO" id="GO:0017025">
    <property type="term" value="F:TBP-class protein binding"/>
    <property type="evidence" value="ECO:0007669"/>
    <property type="project" value="InterPro"/>
</dbReference>
<gene>
    <name evidence="5" type="ORF">CUMW_273570</name>
</gene>
<reference evidence="5 6" key="1">
    <citation type="journal article" date="2017" name="Front. Genet.">
        <title>Draft sequencing of the heterozygous diploid genome of Satsuma (Citrus unshiu Marc.) using a hybrid assembly approach.</title>
        <authorList>
            <person name="Shimizu T."/>
            <person name="Tanizawa Y."/>
            <person name="Mochizuki T."/>
            <person name="Nagasaki H."/>
            <person name="Yoshioka T."/>
            <person name="Toyoda A."/>
            <person name="Fujiyama A."/>
            <person name="Kaminuma E."/>
            <person name="Nakamura Y."/>
        </authorList>
    </citation>
    <scope>NUCLEOTIDE SEQUENCE [LARGE SCALE GENOMIC DNA]</scope>
    <source>
        <strain evidence="6">cv. Miyagawa wase</strain>
    </source>
</reference>
<dbReference type="EMBL" id="BDQV01001360">
    <property type="protein sequence ID" value="GAY32360.1"/>
    <property type="molecule type" value="Genomic_DNA"/>
</dbReference>
<protein>
    <recommendedName>
        <fullName evidence="4">Ubiquitin-like domain-containing protein</fullName>
    </recommendedName>
</protein>
<dbReference type="GO" id="GO:0004402">
    <property type="term" value="F:histone acetyltransferase activity"/>
    <property type="evidence" value="ECO:0007669"/>
    <property type="project" value="InterPro"/>
</dbReference>
<evidence type="ECO:0000256" key="1">
    <source>
        <dbReference type="ARBA" id="ARBA00004123"/>
    </source>
</evidence>
<dbReference type="InterPro" id="IPR040240">
    <property type="entry name" value="TAF1"/>
</dbReference>
<dbReference type="InterPro" id="IPR022591">
    <property type="entry name" value="TAF1_HAT_dom"/>
</dbReference>
<evidence type="ECO:0000313" key="6">
    <source>
        <dbReference type="Proteomes" id="UP000236630"/>
    </source>
</evidence>
<keyword evidence="6" id="KW-1185">Reference proteome</keyword>
<dbReference type="AlphaFoldDB" id="A0A2H5MWI7"/>
<evidence type="ECO:0000256" key="2">
    <source>
        <dbReference type="ARBA" id="ARBA00023242"/>
    </source>
</evidence>
<dbReference type="PANTHER" id="PTHR13900:SF0">
    <property type="entry name" value="TRANSCRIPTION INITIATION FACTOR TFIID SUBUNIT 1"/>
    <property type="match status" value="1"/>
</dbReference>
<name>A0A2H5MWI7_CITUN</name>
<evidence type="ECO:0000313" key="5">
    <source>
        <dbReference type="EMBL" id="GAY32360.1"/>
    </source>
</evidence>
<proteinExistence type="predicted"/>
<evidence type="ECO:0000259" key="4">
    <source>
        <dbReference type="PROSITE" id="PS50053"/>
    </source>
</evidence>
<dbReference type="Pfam" id="PF12157">
    <property type="entry name" value="DUF3591"/>
    <property type="match status" value="1"/>
</dbReference>
<dbReference type="GO" id="GO:0005669">
    <property type="term" value="C:transcription factor TFIID complex"/>
    <property type="evidence" value="ECO:0007669"/>
    <property type="project" value="InterPro"/>
</dbReference>
<comment type="caution">
    <text evidence="5">The sequence shown here is derived from an EMBL/GenBank/DDBJ whole genome shotgun (WGS) entry which is preliminary data.</text>
</comment>
<accession>A0A2H5MWI7</accession>
<dbReference type="InterPro" id="IPR029071">
    <property type="entry name" value="Ubiquitin-like_domsf"/>
</dbReference>
<dbReference type="GO" id="GO:0051123">
    <property type="term" value="P:RNA polymerase II preinitiation complex assembly"/>
    <property type="evidence" value="ECO:0007669"/>
    <property type="project" value="TreeGrafter"/>
</dbReference>
<dbReference type="PANTHER" id="PTHR13900">
    <property type="entry name" value="TRANSCRIPTION INITIATION FACTOR TFIID"/>
    <property type="match status" value="1"/>
</dbReference>
<dbReference type="STRING" id="55188.A0A2H5MWI7"/>
<comment type="subcellular location">
    <subcellularLocation>
        <location evidence="1">Nucleus</location>
    </subcellularLocation>
</comment>
<dbReference type="Gene3D" id="3.10.20.90">
    <property type="entry name" value="Phosphatidylinositol 3-kinase Catalytic Subunit, Chain A, domain 1"/>
    <property type="match status" value="1"/>
</dbReference>
<feature type="region of interest" description="Disordered" evidence="3">
    <location>
        <begin position="331"/>
        <end position="385"/>
    </location>
</feature>
<keyword evidence="2" id="KW-0539">Nucleus</keyword>